<dbReference type="Gene3D" id="3.30.43.10">
    <property type="entry name" value="Uridine Diphospho-n-acetylenolpyruvylglucosamine Reductase, domain 2"/>
    <property type="match status" value="1"/>
</dbReference>
<dbReference type="PROSITE" id="PS00862">
    <property type="entry name" value="OX2_COVAL_FAD"/>
    <property type="match status" value="1"/>
</dbReference>
<evidence type="ECO:0000256" key="5">
    <source>
        <dbReference type="ARBA" id="ARBA00023002"/>
    </source>
</evidence>
<comment type="similarity">
    <text evidence="2">Belongs to the oxygen-dependent FAD-linked oxidoreductase family.</text>
</comment>
<dbReference type="Proteomes" id="UP000272729">
    <property type="component" value="Unassembled WGS sequence"/>
</dbReference>
<feature type="domain" description="FAD-binding PCMH-type" evidence="6">
    <location>
        <begin position="33"/>
        <end position="204"/>
    </location>
</feature>
<dbReference type="RefSeq" id="WP_121220385.1">
    <property type="nucleotide sequence ID" value="NZ_JBIUBA010000042.1"/>
</dbReference>
<dbReference type="PROSITE" id="PS51387">
    <property type="entry name" value="FAD_PCMH"/>
    <property type="match status" value="1"/>
</dbReference>
<dbReference type="InterPro" id="IPR012951">
    <property type="entry name" value="BBE"/>
</dbReference>
<evidence type="ECO:0000259" key="6">
    <source>
        <dbReference type="PROSITE" id="PS51387"/>
    </source>
</evidence>
<evidence type="ECO:0000256" key="3">
    <source>
        <dbReference type="ARBA" id="ARBA00022630"/>
    </source>
</evidence>
<evidence type="ECO:0000313" key="8">
    <source>
        <dbReference type="Proteomes" id="UP000272729"/>
    </source>
</evidence>
<dbReference type="InterPro" id="IPR016169">
    <property type="entry name" value="FAD-bd_PCMH_sub2"/>
</dbReference>
<keyword evidence="3" id="KW-0285">Flavoprotein</keyword>
<dbReference type="InterPro" id="IPR016167">
    <property type="entry name" value="FAD-bd_PCMH_sub1"/>
</dbReference>
<evidence type="ECO:0000256" key="1">
    <source>
        <dbReference type="ARBA" id="ARBA00001974"/>
    </source>
</evidence>
<keyword evidence="5" id="KW-0560">Oxidoreductase</keyword>
<dbReference type="Pfam" id="PF01565">
    <property type="entry name" value="FAD_binding_4"/>
    <property type="match status" value="1"/>
</dbReference>
<dbReference type="GO" id="GO:0016491">
    <property type="term" value="F:oxidoreductase activity"/>
    <property type="evidence" value="ECO:0007669"/>
    <property type="project" value="UniProtKB-KW"/>
</dbReference>
<keyword evidence="8" id="KW-1185">Reference proteome</keyword>
<comment type="caution">
    <text evidence="7">The sequence shown here is derived from an EMBL/GenBank/DDBJ whole genome shotgun (WGS) entry which is preliminary data.</text>
</comment>
<dbReference type="GO" id="GO:0071949">
    <property type="term" value="F:FAD binding"/>
    <property type="evidence" value="ECO:0007669"/>
    <property type="project" value="InterPro"/>
</dbReference>
<dbReference type="Gene3D" id="3.30.465.10">
    <property type="match status" value="1"/>
</dbReference>
<accession>A0A495X5Z4</accession>
<dbReference type="Gene3D" id="3.40.462.20">
    <property type="match status" value="1"/>
</dbReference>
<keyword evidence="4" id="KW-0274">FAD</keyword>
<dbReference type="PANTHER" id="PTHR42973">
    <property type="entry name" value="BINDING OXIDOREDUCTASE, PUTATIVE (AFU_ORTHOLOGUE AFUA_1G17690)-RELATED"/>
    <property type="match status" value="1"/>
</dbReference>
<dbReference type="SUPFAM" id="SSF56176">
    <property type="entry name" value="FAD-binding/transporter-associated domain-like"/>
    <property type="match status" value="1"/>
</dbReference>
<dbReference type="AlphaFoldDB" id="A0A495X5Z4"/>
<sequence length="466" mass="49662">MTDVSALRGRFGGTVLTRRDEGFEAARAVFNSAIETTPEVIAQCLNPTDVKEALAFARAQGLPVAVRSGGHSVAGASLVQDGLVLDLRRMNAVTVSPDARTAVVGGGATWSAVDRACQAHGVATTGGRVSTTGVGGLTLGGGSGWLERKFGLACDNLLSVDLVLADGREVTASETERPELFWALHGGGGNFGIATSFTFRVHPLPGFSFALVLRPASDGEDMALRYRDFAADAPEEMGGGLIYLTAPPEDFVPPELVGQLCCGVLVTWVGGAEELRSFAAPLLSLSPDTALVTDIPYADFQCSLDDPPGFRNYWSAEYLSTLPDEAVRRFCAGARRMPSPSPSQQALMPWGGAVARGTDWPMADRDAPWVVHPFGLWEDPADDDRGRRWARSLREDLAPWSTGAVYLNFIGDEGADRVVAGFGAANHARLAEVKAEYDPDNVFDRWHNVIPATQRRQTADTVGAAD</sequence>
<dbReference type="InterPro" id="IPR036318">
    <property type="entry name" value="FAD-bd_PCMH-like_sf"/>
</dbReference>
<dbReference type="EMBL" id="RBXR01000001">
    <property type="protein sequence ID" value="RKT68976.1"/>
    <property type="molecule type" value="Genomic_DNA"/>
</dbReference>
<organism evidence="7 8">
    <name type="scientific">Saccharothrix variisporea</name>
    <dbReference type="NCBI Taxonomy" id="543527"/>
    <lineage>
        <taxon>Bacteria</taxon>
        <taxon>Bacillati</taxon>
        <taxon>Actinomycetota</taxon>
        <taxon>Actinomycetes</taxon>
        <taxon>Pseudonocardiales</taxon>
        <taxon>Pseudonocardiaceae</taxon>
        <taxon>Saccharothrix</taxon>
    </lineage>
</organism>
<protein>
    <submittedName>
        <fullName evidence="7">FAD/FMN-containing dehydrogenase</fullName>
    </submittedName>
</protein>
<dbReference type="Pfam" id="PF08031">
    <property type="entry name" value="BBE"/>
    <property type="match status" value="1"/>
</dbReference>
<evidence type="ECO:0000313" key="7">
    <source>
        <dbReference type="EMBL" id="RKT68976.1"/>
    </source>
</evidence>
<dbReference type="InterPro" id="IPR016166">
    <property type="entry name" value="FAD-bd_PCMH"/>
</dbReference>
<comment type="cofactor">
    <cofactor evidence="1">
        <name>FAD</name>
        <dbReference type="ChEBI" id="CHEBI:57692"/>
    </cofactor>
</comment>
<dbReference type="OrthoDB" id="9775082at2"/>
<dbReference type="InterPro" id="IPR050416">
    <property type="entry name" value="FAD-linked_Oxidoreductase"/>
</dbReference>
<dbReference type="InterPro" id="IPR006093">
    <property type="entry name" value="Oxy_OxRdtase_FAD_BS"/>
</dbReference>
<evidence type="ECO:0000256" key="2">
    <source>
        <dbReference type="ARBA" id="ARBA00005466"/>
    </source>
</evidence>
<name>A0A495X5Z4_9PSEU</name>
<reference evidence="7 8" key="1">
    <citation type="submission" date="2018-10" db="EMBL/GenBank/DDBJ databases">
        <title>Sequencing the genomes of 1000 actinobacteria strains.</title>
        <authorList>
            <person name="Klenk H.-P."/>
        </authorList>
    </citation>
    <scope>NUCLEOTIDE SEQUENCE [LARGE SCALE GENOMIC DNA]</scope>
    <source>
        <strain evidence="7 8">DSM 43911</strain>
    </source>
</reference>
<gene>
    <name evidence="7" type="ORF">DFJ66_2169</name>
</gene>
<evidence type="ECO:0000256" key="4">
    <source>
        <dbReference type="ARBA" id="ARBA00022827"/>
    </source>
</evidence>
<dbReference type="PANTHER" id="PTHR42973:SF39">
    <property type="entry name" value="FAD-BINDING PCMH-TYPE DOMAIN-CONTAINING PROTEIN"/>
    <property type="match status" value="1"/>
</dbReference>
<dbReference type="InterPro" id="IPR006094">
    <property type="entry name" value="Oxid_FAD_bind_N"/>
</dbReference>
<proteinExistence type="inferred from homology"/>